<feature type="binding site" evidence="6">
    <location>
        <position position="226"/>
    </location>
    <ligand>
        <name>Zn(2+)</name>
        <dbReference type="ChEBI" id="CHEBI:29105"/>
    </ligand>
</feature>
<protein>
    <recommendedName>
        <fullName evidence="6">GTP cyclohydrolase 1</fullName>
        <ecNumber evidence="6">3.5.4.16</ecNumber>
    </recommendedName>
    <alternativeName>
        <fullName evidence="6">GTP cyclohydrolase I</fullName>
        <shortName evidence="6">GTP-CH-I</shortName>
    </alternativeName>
</protein>
<dbReference type="InterPro" id="IPR043134">
    <property type="entry name" value="GTP-CH-I_N"/>
</dbReference>
<dbReference type="GO" id="GO:0006729">
    <property type="term" value="P:tetrahydrobiopterin biosynthetic process"/>
    <property type="evidence" value="ECO:0007669"/>
    <property type="project" value="TreeGrafter"/>
</dbReference>
<dbReference type="PROSITE" id="PS00860">
    <property type="entry name" value="GTP_CYCLOHYDROL_1_2"/>
    <property type="match status" value="1"/>
</dbReference>
<keyword evidence="6" id="KW-0547">Nucleotide-binding</keyword>
<dbReference type="UniPathway" id="UPA00848">
    <property type="reaction ID" value="UER00151"/>
</dbReference>
<dbReference type="HAMAP" id="MF_00223">
    <property type="entry name" value="FolE"/>
    <property type="match status" value="1"/>
</dbReference>
<comment type="similarity">
    <text evidence="3 6">Belongs to the GTP cyclohydrolase I family.</text>
</comment>
<dbReference type="PANTHER" id="PTHR11109:SF7">
    <property type="entry name" value="GTP CYCLOHYDROLASE 1"/>
    <property type="match status" value="1"/>
</dbReference>
<dbReference type="GO" id="GO:0008270">
    <property type="term" value="F:zinc ion binding"/>
    <property type="evidence" value="ECO:0007669"/>
    <property type="project" value="UniProtKB-UniRule"/>
</dbReference>
<dbReference type="Gene3D" id="1.10.286.10">
    <property type="match status" value="1"/>
</dbReference>
<accession>A0A1I2A2E3</accession>
<dbReference type="GO" id="GO:0005525">
    <property type="term" value="F:GTP binding"/>
    <property type="evidence" value="ECO:0007669"/>
    <property type="project" value="UniProtKB-KW"/>
</dbReference>
<dbReference type="FunFam" id="3.30.1130.10:FF:000001">
    <property type="entry name" value="GTP cyclohydrolase 1"/>
    <property type="match status" value="1"/>
</dbReference>
<name>A0A1I2A2E3_9BACT</name>
<evidence type="ECO:0000256" key="1">
    <source>
        <dbReference type="ARBA" id="ARBA00001052"/>
    </source>
</evidence>
<organism evidence="9 10">
    <name type="scientific">Spirosoma endophyticum</name>
    <dbReference type="NCBI Taxonomy" id="662367"/>
    <lineage>
        <taxon>Bacteria</taxon>
        <taxon>Pseudomonadati</taxon>
        <taxon>Bacteroidota</taxon>
        <taxon>Cytophagia</taxon>
        <taxon>Cytophagales</taxon>
        <taxon>Cytophagaceae</taxon>
        <taxon>Spirosoma</taxon>
    </lineage>
</organism>
<dbReference type="InterPro" id="IPR020602">
    <property type="entry name" value="GTP_CycHdrlase_I_dom"/>
</dbReference>
<dbReference type="InterPro" id="IPR001474">
    <property type="entry name" value="GTP_CycHdrlase_I"/>
</dbReference>
<dbReference type="Pfam" id="PF01227">
    <property type="entry name" value="GTP_cyclohydroI"/>
    <property type="match status" value="1"/>
</dbReference>
<feature type="binding site" evidence="6">
    <location>
        <position position="158"/>
    </location>
    <ligand>
        <name>Zn(2+)</name>
        <dbReference type="ChEBI" id="CHEBI:29105"/>
    </ligand>
</feature>
<keyword evidence="6" id="KW-0862">Zinc</keyword>
<feature type="binding site" evidence="6">
    <location>
        <position position="155"/>
    </location>
    <ligand>
        <name>Zn(2+)</name>
        <dbReference type="ChEBI" id="CHEBI:29105"/>
    </ligand>
</feature>
<comment type="pathway">
    <text evidence="2 6">Cofactor biosynthesis; 7,8-dihydroneopterin triphosphate biosynthesis; 7,8-dihydroneopterin triphosphate from GTP: step 1/1.</text>
</comment>
<feature type="compositionally biased region" description="Polar residues" evidence="7">
    <location>
        <begin position="1"/>
        <end position="19"/>
    </location>
</feature>
<feature type="region of interest" description="Disordered" evidence="7">
    <location>
        <begin position="1"/>
        <end position="34"/>
    </location>
</feature>
<dbReference type="RefSeq" id="WP_093831361.1">
    <property type="nucleotide sequence ID" value="NZ_FOLQ01000013.1"/>
</dbReference>
<dbReference type="InterPro" id="IPR043133">
    <property type="entry name" value="GTP-CH-I_C/QueF"/>
</dbReference>
<keyword evidence="10" id="KW-1185">Reference proteome</keyword>
<evidence type="ECO:0000256" key="5">
    <source>
        <dbReference type="ARBA" id="ARBA00022801"/>
    </source>
</evidence>
<keyword evidence="5 6" id="KW-0378">Hydrolase</keyword>
<dbReference type="GO" id="GO:0003934">
    <property type="term" value="F:GTP cyclohydrolase I activity"/>
    <property type="evidence" value="ECO:0007669"/>
    <property type="project" value="UniProtKB-UniRule"/>
</dbReference>
<dbReference type="GO" id="GO:0046654">
    <property type="term" value="P:tetrahydrofolate biosynthetic process"/>
    <property type="evidence" value="ECO:0007669"/>
    <property type="project" value="UniProtKB-UniRule"/>
</dbReference>
<dbReference type="Proteomes" id="UP000198598">
    <property type="component" value="Unassembled WGS sequence"/>
</dbReference>
<dbReference type="PANTHER" id="PTHR11109">
    <property type="entry name" value="GTP CYCLOHYDROLASE I"/>
    <property type="match status" value="1"/>
</dbReference>
<comment type="subunit">
    <text evidence="6">Homopolymer.</text>
</comment>
<evidence type="ECO:0000313" key="10">
    <source>
        <dbReference type="Proteomes" id="UP000198598"/>
    </source>
</evidence>
<evidence type="ECO:0000256" key="7">
    <source>
        <dbReference type="SAM" id="MobiDB-lite"/>
    </source>
</evidence>
<keyword evidence="4 6" id="KW-0554">One-carbon metabolism</keyword>
<dbReference type="SUPFAM" id="SSF55620">
    <property type="entry name" value="Tetrahydrobiopterin biosynthesis enzymes-like"/>
    <property type="match status" value="1"/>
</dbReference>
<dbReference type="EMBL" id="FOLQ01000013">
    <property type="protein sequence ID" value="SFE38152.1"/>
    <property type="molecule type" value="Genomic_DNA"/>
</dbReference>
<dbReference type="OrthoDB" id="9801207at2"/>
<dbReference type="NCBIfam" id="TIGR00063">
    <property type="entry name" value="folE"/>
    <property type="match status" value="1"/>
</dbReference>
<keyword evidence="6" id="KW-0342">GTP-binding</keyword>
<dbReference type="Gene3D" id="3.30.1130.10">
    <property type="match status" value="1"/>
</dbReference>
<sequence>MKLNGISSNTPSNGHSSTDAQHDGRATNGVSHNGSSVDGHSVACDCLTDELVDEIGDAHGTSSIDTPMRPDAFNLDDDFKIDLIEEHFREIMNILGLDLTDDSLKGSPRRVAKMYVNEIFSGLNPANKPTPTLFDNKFRYKEMLVEKDIIVQTYCEHHFVPIIGKSHVAYISSGKVIGLSKLNRVVEYFSKRPQVQERLTIQIAEELKRVLETDDVAVIIDAKHLCVSTRGVRDINSSTITSSYGGKFEEEATRQEFLRYVAQPSITI</sequence>
<proteinExistence type="inferred from homology"/>
<evidence type="ECO:0000259" key="8">
    <source>
        <dbReference type="Pfam" id="PF01227"/>
    </source>
</evidence>
<dbReference type="NCBIfam" id="NF006826">
    <property type="entry name" value="PRK09347.1-3"/>
    <property type="match status" value="1"/>
</dbReference>
<evidence type="ECO:0000256" key="3">
    <source>
        <dbReference type="ARBA" id="ARBA00008085"/>
    </source>
</evidence>
<dbReference type="GO" id="GO:0005737">
    <property type="term" value="C:cytoplasm"/>
    <property type="evidence" value="ECO:0007669"/>
    <property type="project" value="TreeGrafter"/>
</dbReference>
<feature type="domain" description="GTP cyclohydrolase I" evidence="8">
    <location>
        <begin position="84"/>
        <end position="260"/>
    </location>
</feature>
<evidence type="ECO:0000256" key="4">
    <source>
        <dbReference type="ARBA" id="ARBA00022563"/>
    </source>
</evidence>
<evidence type="ECO:0000313" key="9">
    <source>
        <dbReference type="EMBL" id="SFE38152.1"/>
    </source>
</evidence>
<dbReference type="InterPro" id="IPR018234">
    <property type="entry name" value="GTP_CycHdrlase_I_CS"/>
</dbReference>
<evidence type="ECO:0000256" key="6">
    <source>
        <dbReference type="HAMAP-Rule" id="MF_00223"/>
    </source>
</evidence>
<dbReference type="NCBIfam" id="NF006824">
    <property type="entry name" value="PRK09347.1-1"/>
    <property type="match status" value="1"/>
</dbReference>
<dbReference type="PROSITE" id="PS00859">
    <property type="entry name" value="GTP_CYCLOHYDROL_1_1"/>
    <property type="match status" value="1"/>
</dbReference>
<dbReference type="GO" id="GO:0006730">
    <property type="term" value="P:one-carbon metabolic process"/>
    <property type="evidence" value="ECO:0007669"/>
    <property type="project" value="UniProtKB-UniRule"/>
</dbReference>
<dbReference type="STRING" id="662367.SAMN05216167_11358"/>
<keyword evidence="6" id="KW-0479">Metal-binding</keyword>
<evidence type="ECO:0000256" key="2">
    <source>
        <dbReference type="ARBA" id="ARBA00005080"/>
    </source>
</evidence>
<gene>
    <name evidence="6" type="primary">folE</name>
    <name evidence="9" type="ORF">SAMN05216167_11358</name>
</gene>
<reference evidence="9 10" key="1">
    <citation type="submission" date="2016-10" db="EMBL/GenBank/DDBJ databases">
        <authorList>
            <person name="de Groot N.N."/>
        </authorList>
    </citation>
    <scope>NUCLEOTIDE SEQUENCE [LARGE SCALE GENOMIC DNA]</scope>
    <source>
        <strain evidence="9 10">DSM 26130</strain>
    </source>
</reference>
<dbReference type="AlphaFoldDB" id="A0A1I2A2E3"/>
<dbReference type="NCBIfam" id="NF006825">
    <property type="entry name" value="PRK09347.1-2"/>
    <property type="match status" value="1"/>
</dbReference>
<dbReference type="EC" id="3.5.4.16" evidence="6"/>
<comment type="catalytic activity">
    <reaction evidence="1 6">
        <text>GTP + H2O = 7,8-dihydroneopterin 3'-triphosphate + formate + H(+)</text>
        <dbReference type="Rhea" id="RHEA:17473"/>
        <dbReference type="ChEBI" id="CHEBI:15377"/>
        <dbReference type="ChEBI" id="CHEBI:15378"/>
        <dbReference type="ChEBI" id="CHEBI:15740"/>
        <dbReference type="ChEBI" id="CHEBI:37565"/>
        <dbReference type="ChEBI" id="CHEBI:58462"/>
        <dbReference type="EC" id="3.5.4.16"/>
    </reaction>
</comment>